<feature type="domain" description="PhoD-like phosphatase metallophosphatase" evidence="2">
    <location>
        <begin position="166"/>
        <end position="566"/>
    </location>
</feature>
<dbReference type="Pfam" id="PF16655">
    <property type="entry name" value="PhoD_N"/>
    <property type="match status" value="1"/>
</dbReference>
<protein>
    <submittedName>
        <fullName evidence="4">Phosphodiesterase</fullName>
    </submittedName>
</protein>
<evidence type="ECO:0000259" key="3">
    <source>
        <dbReference type="Pfam" id="PF16655"/>
    </source>
</evidence>
<evidence type="ECO:0000313" key="5">
    <source>
        <dbReference type="Proteomes" id="UP000501452"/>
    </source>
</evidence>
<sequence length="625" mass="69171">MGERNVFDEFHVNRLDFLKYSFATSVAVWAGSVVPGGIGIDEAEAQELFTVRRVNPQRFPQSVASGDPRPNGIVLWTRVAWNRPEPLRVAYQISPEADTGFQRPVLQGVVETNAERDFTVKIQLNRPQLRPFTKYRYRFIFNGQATRTGHFKTLPAAGADVSKVRFGYISCQDYTNGYYNALYHLAREGELDFVAHLGDYMYETVASDSFQGGGPEERQFRFPDGGAECLTYKDYRTAYKKYKQDRNLQALHEKCAFIMIWDDHEFANDAYQVFAPDEGGTDATPGNNPSRRQAASRAWAQFNPVGVPFDAAKGPLEEIRLYRSFEFGNLMQLVMTDQRLYRDGPPAGNETQDRYVTPGTGAEEAPGRTMLGDGTAGVGSLPRPDQLGYFLDKMLNSTRTWKMWGNEVTFGQIKVANSFLGPGNALPTIDPSTAPEGVYITLDQWDGYQAERREITRAIRDANAGQGIDNFVTLTGDIHSYIAGYIKDDYDNPVSTGENRPVGVELVCGSVTSSNLSEIASLGFGAAPAPDAGQFTAAVTASNPHIKYFNSNDHGYNVVEVTPASVVCTMKRVVPTTATPQNRGSGIREPQPTNTRKETLRKFRINAGEVLLFDETNGAPVPLPA</sequence>
<dbReference type="InterPro" id="IPR052900">
    <property type="entry name" value="Phospholipid_Metab_Enz"/>
</dbReference>
<dbReference type="KEGG" id="rub:GBA63_17860"/>
<dbReference type="Pfam" id="PF09423">
    <property type="entry name" value="PhoD"/>
    <property type="match status" value="1"/>
</dbReference>
<reference evidence="4 5" key="1">
    <citation type="submission" date="2019-10" db="EMBL/GenBank/DDBJ databases">
        <title>Rubrobacter sp nov SCSIO 52090 isolated from a deep-sea sediment in the South China Sea.</title>
        <authorList>
            <person name="Chen R.W."/>
        </authorList>
    </citation>
    <scope>NUCLEOTIDE SEQUENCE [LARGE SCALE GENOMIC DNA]</scope>
    <source>
        <strain evidence="4 5">SCSIO 52909</strain>
    </source>
</reference>
<dbReference type="Gene3D" id="3.60.21.70">
    <property type="entry name" value="PhoD-like phosphatase"/>
    <property type="match status" value="1"/>
</dbReference>
<dbReference type="CDD" id="cd07389">
    <property type="entry name" value="MPP_PhoD"/>
    <property type="match status" value="1"/>
</dbReference>
<feature type="region of interest" description="Disordered" evidence="1">
    <location>
        <begin position="577"/>
        <end position="596"/>
    </location>
</feature>
<dbReference type="InterPro" id="IPR038607">
    <property type="entry name" value="PhoD-like_sf"/>
</dbReference>
<dbReference type="Gene3D" id="2.60.40.380">
    <property type="entry name" value="Purple acid phosphatase-like, N-terminal"/>
    <property type="match status" value="1"/>
</dbReference>
<proteinExistence type="predicted"/>
<organism evidence="4 5">
    <name type="scientific">Rubrobacter tropicus</name>
    <dbReference type="NCBI Taxonomy" id="2653851"/>
    <lineage>
        <taxon>Bacteria</taxon>
        <taxon>Bacillati</taxon>
        <taxon>Actinomycetota</taxon>
        <taxon>Rubrobacteria</taxon>
        <taxon>Rubrobacterales</taxon>
        <taxon>Rubrobacteraceae</taxon>
        <taxon>Rubrobacter</taxon>
    </lineage>
</organism>
<dbReference type="InterPro" id="IPR032093">
    <property type="entry name" value="PhoD_N"/>
</dbReference>
<dbReference type="AlphaFoldDB" id="A0A6G8QCU1"/>
<dbReference type="PANTHER" id="PTHR43606">
    <property type="entry name" value="PHOSPHATASE, PUTATIVE (AFU_ORTHOLOGUE AFUA_6G08710)-RELATED"/>
    <property type="match status" value="1"/>
</dbReference>
<evidence type="ECO:0000259" key="2">
    <source>
        <dbReference type="Pfam" id="PF09423"/>
    </source>
</evidence>
<dbReference type="InterPro" id="IPR018946">
    <property type="entry name" value="PhoD-like_MPP"/>
</dbReference>
<dbReference type="RefSeq" id="WP_166178355.1">
    <property type="nucleotide sequence ID" value="NZ_CP045119.1"/>
</dbReference>
<dbReference type="SUPFAM" id="SSF56300">
    <property type="entry name" value="Metallo-dependent phosphatases"/>
    <property type="match status" value="1"/>
</dbReference>
<dbReference type="PANTHER" id="PTHR43606:SF2">
    <property type="entry name" value="ALKALINE PHOSPHATASE FAMILY PROTEIN (AFU_ORTHOLOGUE AFUA_5G03860)"/>
    <property type="match status" value="1"/>
</dbReference>
<evidence type="ECO:0000313" key="4">
    <source>
        <dbReference type="EMBL" id="QIN84306.1"/>
    </source>
</evidence>
<feature type="region of interest" description="Disordered" evidence="1">
    <location>
        <begin position="344"/>
        <end position="371"/>
    </location>
</feature>
<feature type="domain" description="Phospholipase D N-terminal" evidence="3">
    <location>
        <begin position="62"/>
        <end position="153"/>
    </location>
</feature>
<evidence type="ECO:0000256" key="1">
    <source>
        <dbReference type="SAM" id="MobiDB-lite"/>
    </source>
</evidence>
<name>A0A6G8QCU1_9ACTN</name>
<dbReference type="InterPro" id="IPR029052">
    <property type="entry name" value="Metallo-depent_PP-like"/>
</dbReference>
<accession>A0A6G8QCU1</accession>
<gene>
    <name evidence="4" type="ORF">GBA63_17860</name>
</gene>
<keyword evidence="5" id="KW-1185">Reference proteome</keyword>
<dbReference type="EMBL" id="CP045119">
    <property type="protein sequence ID" value="QIN84306.1"/>
    <property type="molecule type" value="Genomic_DNA"/>
</dbReference>
<dbReference type="Proteomes" id="UP000501452">
    <property type="component" value="Chromosome"/>
</dbReference>